<keyword evidence="2" id="KW-0378">Hydrolase</keyword>
<dbReference type="PANTHER" id="PTHR30015">
    <property type="entry name" value="MRR RESTRICTION SYSTEM PROTEIN"/>
    <property type="match status" value="1"/>
</dbReference>
<sequence>MQWTSDLIRLASEEALIENIIELLKRMGFRDYERVSSKKEWGIDVVAIRDDPIAGTEKVVLALHSKGLASSKDVNVFADLVDKYRADKGILISPVGFTKDAKVLISREHRGRIVPWDGEKLASLFNNYSIEPQEELLKAAERRGREKEEEEKLKEFELDAPLLYDFSPEAVLKKVASAISSKYPIKPEEVKLDSVSVLLASAYIFSWSVEGDEGEEKDKAVVFSKDKMVLRATRDKTLSVPVTKALLNDGSVIRATEREIEVPVSPSEAVFILKERASRELGVPEGRITIHERKKVYVPRRAELALIVGENTAKASVNLEKDELDFEISPLPDEYFLRNASDAVALQTGETPLEQGLERKGGKVRVSGRTERFSFELSFNEYTGKLLGMEALMSDKALEDLLRETYPDGQVINLEKGKKVAVADVLVDDGIAVMQVDLTSGEHVEVRKLPSPSEAFEKAKGVIEENFPLRNLGLESYRVLEHKYLELTMESADGKAIIKVDGQTGDVLDYMAEVTPERARELASGKYPNFEVVVLESGEAEYVLRAENDLHVVTLKVSKDGKLIEETDRVLRRELAEELASRAAREIDDEAVIKSLALNDNWEVVFAGRTKTGRLVLDRATGEVVKSDVRFTEMAIKEAYLSRVREKHGEENPVIERMTLYEEKGYVHIKVAGKETLYYARIDVRTGKVVSEDKAPLKGITAKLKQFQLENKYK</sequence>
<dbReference type="EMBL" id="CP015103">
    <property type="protein sequence ID" value="ASJ09539.1"/>
    <property type="molecule type" value="Genomic_DNA"/>
</dbReference>
<keyword evidence="3" id="KW-1185">Reference proteome</keyword>
<evidence type="ECO:0000313" key="2">
    <source>
        <dbReference type="EMBL" id="ASJ09539.1"/>
    </source>
</evidence>
<dbReference type="InterPro" id="IPR007560">
    <property type="entry name" value="Restrct_endonuc_IV_Mrr"/>
</dbReference>
<dbReference type="PANTHER" id="PTHR30015:SF7">
    <property type="entry name" value="TYPE IV METHYL-DIRECTED RESTRICTION ENZYME ECOKMRR"/>
    <property type="match status" value="1"/>
</dbReference>
<evidence type="ECO:0000313" key="3">
    <source>
        <dbReference type="Proteomes" id="UP000250125"/>
    </source>
</evidence>
<proteinExistence type="predicted"/>
<reference evidence="2 3" key="1">
    <citation type="submission" date="2016-04" db="EMBL/GenBank/DDBJ databases">
        <title>Complete genome sequence of Thermococcus siculi type strain RG-20.</title>
        <authorList>
            <person name="Oger P.M."/>
        </authorList>
    </citation>
    <scope>NUCLEOTIDE SEQUENCE [LARGE SCALE GENOMIC DNA]</scope>
    <source>
        <strain evidence="2 3">RG-20</strain>
    </source>
</reference>
<feature type="domain" description="Restriction endonuclease type IV Mrr" evidence="1">
    <location>
        <begin position="19"/>
        <end position="124"/>
    </location>
</feature>
<keyword evidence="2" id="KW-0540">Nuclease</keyword>
<dbReference type="GeneID" id="33318566"/>
<protein>
    <submittedName>
        <fullName evidence="2">Restriction endonuclease</fullName>
    </submittedName>
</protein>
<dbReference type="InterPro" id="IPR011335">
    <property type="entry name" value="Restrct_endonuc-II-like"/>
</dbReference>
<dbReference type="RefSeq" id="WP_088856765.1">
    <property type="nucleotide sequence ID" value="NZ_CP015103.1"/>
</dbReference>
<dbReference type="InterPro" id="IPR052906">
    <property type="entry name" value="Type_IV_Methyl-Rstrct_Enzyme"/>
</dbReference>
<dbReference type="SUPFAM" id="SSF52980">
    <property type="entry name" value="Restriction endonuclease-like"/>
    <property type="match status" value="1"/>
</dbReference>
<evidence type="ECO:0000259" key="1">
    <source>
        <dbReference type="Pfam" id="PF04471"/>
    </source>
</evidence>
<dbReference type="Proteomes" id="UP000250125">
    <property type="component" value="Chromosome"/>
</dbReference>
<dbReference type="Gene3D" id="3.40.1350.10">
    <property type="match status" value="1"/>
</dbReference>
<dbReference type="GO" id="GO:0003677">
    <property type="term" value="F:DNA binding"/>
    <property type="evidence" value="ECO:0007669"/>
    <property type="project" value="InterPro"/>
</dbReference>
<dbReference type="InterPro" id="IPR011856">
    <property type="entry name" value="tRNA_endonuc-like_dom_sf"/>
</dbReference>
<dbReference type="KEGG" id="tsl:A3L11_09965"/>
<dbReference type="AlphaFoldDB" id="A0A2Z2MMD3"/>
<keyword evidence="2" id="KW-0255">Endonuclease</keyword>
<dbReference type="OrthoDB" id="95588at2157"/>
<organism evidence="2 3">
    <name type="scientific">Thermococcus siculi</name>
    <dbReference type="NCBI Taxonomy" id="72803"/>
    <lineage>
        <taxon>Archaea</taxon>
        <taxon>Methanobacteriati</taxon>
        <taxon>Methanobacteriota</taxon>
        <taxon>Thermococci</taxon>
        <taxon>Thermococcales</taxon>
        <taxon>Thermococcaceae</taxon>
        <taxon>Thermococcus</taxon>
    </lineage>
</organism>
<dbReference type="Pfam" id="PF04471">
    <property type="entry name" value="Mrr_cat"/>
    <property type="match status" value="1"/>
</dbReference>
<dbReference type="GO" id="GO:0009307">
    <property type="term" value="P:DNA restriction-modification system"/>
    <property type="evidence" value="ECO:0007669"/>
    <property type="project" value="InterPro"/>
</dbReference>
<name>A0A2Z2MMD3_9EURY</name>
<dbReference type="GO" id="GO:0015666">
    <property type="term" value="F:restriction endodeoxyribonuclease activity"/>
    <property type="evidence" value="ECO:0007669"/>
    <property type="project" value="TreeGrafter"/>
</dbReference>
<accession>A0A2Z2MMD3</accession>
<gene>
    <name evidence="2" type="ORF">A3L11_09965</name>
</gene>